<keyword evidence="2" id="KW-1185">Reference proteome</keyword>
<proteinExistence type="predicted"/>
<sequence>MLCGRPNRKRPGTFCRRPGEPACEAHLTNEERAERARRLAAHYAESERARRSSVPAVAATPGRAAGRAAVPSLAVAPSGGGLLGLARGRCALCGVPGCGMRLIFDHCHRSGLTRGLLCSSCNTWEGVGQAAVLDAYRLRPPAVLFGHSEPYLPHIGSPPEPQDWVVQRLGPRPETPRAAAEYLRRAAELISPATSVDPARWSAMRRLNL</sequence>
<dbReference type="SUPFAM" id="SSF54060">
    <property type="entry name" value="His-Me finger endonucleases"/>
    <property type="match status" value="1"/>
</dbReference>
<dbReference type="InterPro" id="IPR038563">
    <property type="entry name" value="Endonuclease_7_sf"/>
</dbReference>
<dbReference type="Pfam" id="PF02945">
    <property type="entry name" value="Endonuclease_7"/>
    <property type="match status" value="1"/>
</dbReference>
<organism evidence="1 2">
    <name type="scientific">Saccharopolyspora taberi</name>
    <dbReference type="NCBI Taxonomy" id="60895"/>
    <lineage>
        <taxon>Bacteria</taxon>
        <taxon>Bacillati</taxon>
        <taxon>Actinomycetota</taxon>
        <taxon>Actinomycetes</taxon>
        <taxon>Pseudonocardiales</taxon>
        <taxon>Pseudonocardiaceae</taxon>
        <taxon>Saccharopolyspora</taxon>
    </lineage>
</organism>
<reference evidence="1 2" key="1">
    <citation type="journal article" date="2019" name="Int. J. Syst. Evol. Microbiol.">
        <title>The Global Catalogue of Microorganisms (GCM) 10K type strain sequencing project: providing services to taxonomists for standard genome sequencing and annotation.</title>
        <authorList>
            <consortium name="The Broad Institute Genomics Platform"/>
            <consortium name="The Broad Institute Genome Sequencing Center for Infectious Disease"/>
            <person name="Wu L."/>
            <person name="Ma J."/>
        </authorList>
    </citation>
    <scope>NUCLEOTIDE SEQUENCE [LARGE SCALE GENOMIC DNA]</scope>
    <source>
        <strain evidence="1 2">JCM 9383</strain>
    </source>
</reference>
<dbReference type="InterPro" id="IPR044925">
    <property type="entry name" value="His-Me_finger_sf"/>
</dbReference>
<name>A0ABN3V875_9PSEU</name>
<evidence type="ECO:0000313" key="2">
    <source>
        <dbReference type="Proteomes" id="UP001500979"/>
    </source>
</evidence>
<comment type="caution">
    <text evidence="1">The sequence shown here is derived from an EMBL/GenBank/DDBJ whole genome shotgun (WGS) entry which is preliminary data.</text>
</comment>
<dbReference type="InterPro" id="IPR004211">
    <property type="entry name" value="Endonuclease_7"/>
</dbReference>
<protein>
    <recommendedName>
        <fullName evidence="3">Recombination endonuclease VII</fullName>
    </recommendedName>
</protein>
<dbReference type="Gene3D" id="3.40.1800.10">
    <property type="entry name" value="His-Me finger endonucleases"/>
    <property type="match status" value="1"/>
</dbReference>
<accession>A0ABN3V875</accession>
<dbReference type="EMBL" id="BAAAUX010000009">
    <property type="protein sequence ID" value="GAA2783114.1"/>
    <property type="molecule type" value="Genomic_DNA"/>
</dbReference>
<dbReference type="Proteomes" id="UP001500979">
    <property type="component" value="Unassembled WGS sequence"/>
</dbReference>
<gene>
    <name evidence="1" type="ORF">GCM10010470_16360</name>
</gene>
<evidence type="ECO:0000313" key="1">
    <source>
        <dbReference type="EMBL" id="GAA2783114.1"/>
    </source>
</evidence>
<evidence type="ECO:0008006" key="3">
    <source>
        <dbReference type="Google" id="ProtNLM"/>
    </source>
</evidence>